<name>U1LRY3_9MICO</name>
<accession>U1LRY3</accession>
<evidence type="ECO:0000313" key="3">
    <source>
        <dbReference type="Proteomes" id="UP000016462"/>
    </source>
</evidence>
<dbReference type="Gene3D" id="3.40.50.1820">
    <property type="entry name" value="alpha/beta hydrolase"/>
    <property type="match status" value="1"/>
</dbReference>
<gene>
    <name evidence="2" type="ORF">L332_10380</name>
</gene>
<dbReference type="Pfam" id="PF12697">
    <property type="entry name" value="Abhydrolase_6"/>
    <property type="match status" value="1"/>
</dbReference>
<keyword evidence="3" id="KW-1185">Reference proteome</keyword>
<dbReference type="InterPro" id="IPR000073">
    <property type="entry name" value="AB_hydrolase_1"/>
</dbReference>
<dbReference type="PANTHER" id="PTHR43194">
    <property type="entry name" value="HYDROLASE ALPHA/BETA FOLD FAMILY"/>
    <property type="match status" value="1"/>
</dbReference>
<dbReference type="InterPro" id="IPR050228">
    <property type="entry name" value="Carboxylesterase_BioH"/>
</dbReference>
<protein>
    <recommendedName>
        <fullName evidence="1">AB hydrolase-1 domain-containing protein</fullName>
    </recommendedName>
</protein>
<dbReference type="RefSeq" id="WP_021009868.1">
    <property type="nucleotide sequence ID" value="NZ_ASHR01000014.1"/>
</dbReference>
<dbReference type="InterPro" id="IPR029058">
    <property type="entry name" value="AB_hydrolase_fold"/>
</dbReference>
<comment type="caution">
    <text evidence="2">The sequence shown here is derived from an EMBL/GenBank/DDBJ whole genome shotgun (WGS) entry which is preliminary data.</text>
</comment>
<sequence>MSLPADVVERCRADARLAAASRGADVTIALRDSSGEHVLRLHDGRVAAGRAADCSIAMADEAWSALLAAEPSAGDQHVLALVRDGRASVEGDELAFAQHLHLVRRIVEAIRPAAAAPRAPERRPLSLRGQYVRIDGPQGASDVFVERAGTGPQVLCLATAGSDSSQYHGLVAETDVTDRFELIAVDLPWHGKSTPVPGVDPLEYRLDSATYTQLIVAIADAADLRRPILLGPSMAGAAVVRAIALHPDRFAGAVSCQAGPSVRGRSTPALRSAVVNQALHVPEWTYGLMNPASPLEHRDRVWWGYSSGAYGVYDADITGYQQWDLDEVEHLLTPESPHVAVLSGAFDTSVPPAASRELADRIPNSSFELMPELGHFPHAEHPAAFAPHLERAIARVLRSERPPADTMDTTS</sequence>
<proteinExistence type="predicted"/>
<feature type="domain" description="AB hydrolase-1" evidence="1">
    <location>
        <begin position="160"/>
        <end position="386"/>
    </location>
</feature>
<dbReference type="SUPFAM" id="SSF53474">
    <property type="entry name" value="alpha/beta-Hydrolases"/>
    <property type="match status" value="1"/>
</dbReference>
<organism evidence="2 3">
    <name type="scientific">Agrococcus pavilionensis RW1</name>
    <dbReference type="NCBI Taxonomy" id="1330458"/>
    <lineage>
        <taxon>Bacteria</taxon>
        <taxon>Bacillati</taxon>
        <taxon>Actinomycetota</taxon>
        <taxon>Actinomycetes</taxon>
        <taxon>Micrococcales</taxon>
        <taxon>Microbacteriaceae</taxon>
        <taxon>Agrococcus</taxon>
    </lineage>
</organism>
<dbReference type="Proteomes" id="UP000016462">
    <property type="component" value="Unassembled WGS sequence"/>
</dbReference>
<evidence type="ECO:0000313" key="2">
    <source>
        <dbReference type="EMBL" id="ERG64847.1"/>
    </source>
</evidence>
<dbReference type="PANTHER" id="PTHR43194:SF2">
    <property type="entry name" value="PEROXISOMAL MEMBRANE PROTEIN LPX1"/>
    <property type="match status" value="1"/>
</dbReference>
<dbReference type="OrthoDB" id="9804723at2"/>
<evidence type="ECO:0000259" key="1">
    <source>
        <dbReference type="Pfam" id="PF12697"/>
    </source>
</evidence>
<dbReference type="EMBL" id="ASHR01000014">
    <property type="protein sequence ID" value="ERG64847.1"/>
    <property type="molecule type" value="Genomic_DNA"/>
</dbReference>
<dbReference type="GO" id="GO:0003824">
    <property type="term" value="F:catalytic activity"/>
    <property type="evidence" value="ECO:0007669"/>
    <property type="project" value="UniProtKB-ARBA"/>
</dbReference>
<reference evidence="2 3" key="1">
    <citation type="journal article" date="2013" name="Genome Announc.">
        <title>First draft genome sequence from a member of the genus agrococcus, isolated from modern microbialites.</title>
        <authorList>
            <person name="White R.A.III."/>
            <person name="Grassa C.J."/>
            <person name="Suttle C.A."/>
        </authorList>
    </citation>
    <scope>NUCLEOTIDE SEQUENCE [LARGE SCALE GENOMIC DNA]</scope>
    <source>
        <strain evidence="2 3">RW1</strain>
    </source>
</reference>
<dbReference type="AlphaFoldDB" id="U1LRY3"/>